<proteinExistence type="predicted"/>
<organism evidence="2 3">
    <name type="scientific">Rhizobium viscosum</name>
    <name type="common">Arthrobacter viscosus</name>
    <dbReference type="NCBI Taxonomy" id="1673"/>
    <lineage>
        <taxon>Bacteria</taxon>
        <taxon>Pseudomonadati</taxon>
        <taxon>Pseudomonadota</taxon>
        <taxon>Alphaproteobacteria</taxon>
        <taxon>Hyphomicrobiales</taxon>
        <taxon>Rhizobiaceae</taxon>
        <taxon>Rhizobium/Agrobacterium group</taxon>
        <taxon>Rhizobium</taxon>
    </lineage>
</organism>
<sequence length="430" mass="47071">MRIEVFPAASGDCLLITSSDDKRMLADAGLPDAYDTFIAAPLAALRHASKAIDVVYVSHIDRDHIGGVLRLLDDEVKWRVFDHMQSNGMPFKQPAAPRPPEVRAIWHNAFLEDIARSEDIKLDGALAASANALAGLNAAGLGTSEAARAAERAEMLALSVGDAIEVNWRVGDDQLGIPLNPDVNGAMMVARPKDPIALGSMQITVLGPTKVELKELRKQWIAWLKGNETYLRKLRESHRKDIDDLRNGLSPTELARRIQQNTKGIEGDVTPPNLASLVLLVEGDGRRILMTGDAGDESLMKYLTAANLIGDDKRLDVDVLKVPHHGAHNSYSTVFVEKIRARHYIYCGDGEHHNPEPEVVKGYIRAVEAAPLAGGESTTFWFNCSTARCEPKHSKLWQTIEGFFQGGGVASTTKARFLARNADRHVVDIS</sequence>
<keyword evidence="2" id="KW-0378">Hydrolase</keyword>
<accession>A0ABR9J026</accession>
<name>A0ABR9J026_RHIVS</name>
<dbReference type="InterPro" id="IPR052159">
    <property type="entry name" value="Competence_DNA_uptake"/>
</dbReference>
<dbReference type="InterPro" id="IPR036866">
    <property type="entry name" value="RibonucZ/Hydroxyglut_hydro"/>
</dbReference>
<evidence type="ECO:0000259" key="1">
    <source>
        <dbReference type="Pfam" id="PF00753"/>
    </source>
</evidence>
<dbReference type="InterPro" id="IPR001279">
    <property type="entry name" value="Metallo-B-lactamas"/>
</dbReference>
<evidence type="ECO:0000313" key="3">
    <source>
        <dbReference type="Proteomes" id="UP000620262"/>
    </source>
</evidence>
<reference evidence="2 3" key="1">
    <citation type="submission" date="2020-10" db="EMBL/GenBank/DDBJ databases">
        <title>Sequencing the genomes of 1000 actinobacteria strains.</title>
        <authorList>
            <person name="Klenk H.-P."/>
        </authorList>
    </citation>
    <scope>NUCLEOTIDE SEQUENCE [LARGE SCALE GENOMIC DNA]</scope>
    <source>
        <strain evidence="2 3">DSM 7307</strain>
    </source>
</reference>
<dbReference type="PANTHER" id="PTHR30619">
    <property type="entry name" value="DNA INTERNALIZATION/COMPETENCE PROTEIN COMEC/REC2"/>
    <property type="match status" value="1"/>
</dbReference>
<dbReference type="PANTHER" id="PTHR30619:SF1">
    <property type="entry name" value="RECOMBINATION PROTEIN 2"/>
    <property type="match status" value="1"/>
</dbReference>
<protein>
    <submittedName>
        <fullName evidence="2">Beta-lactamase superfamily II metal-dependent hydrolase</fullName>
    </submittedName>
</protein>
<dbReference type="RefSeq" id="WP_192732242.1">
    <property type="nucleotide sequence ID" value="NZ_BAAAVL010000011.1"/>
</dbReference>
<evidence type="ECO:0000313" key="2">
    <source>
        <dbReference type="EMBL" id="MBE1508690.1"/>
    </source>
</evidence>
<dbReference type="SUPFAM" id="SSF56281">
    <property type="entry name" value="Metallo-hydrolase/oxidoreductase"/>
    <property type="match status" value="1"/>
</dbReference>
<keyword evidence="3" id="KW-1185">Reference proteome</keyword>
<feature type="domain" description="Metallo-beta-lactamase" evidence="1">
    <location>
        <begin position="10"/>
        <end position="72"/>
    </location>
</feature>
<dbReference type="GO" id="GO:0016787">
    <property type="term" value="F:hydrolase activity"/>
    <property type="evidence" value="ECO:0007669"/>
    <property type="project" value="UniProtKB-KW"/>
</dbReference>
<dbReference type="Gene3D" id="3.60.15.10">
    <property type="entry name" value="Ribonuclease Z/Hydroxyacylglutathione hydrolase-like"/>
    <property type="match status" value="1"/>
</dbReference>
<gene>
    <name evidence="2" type="ORF">H4W29_005935</name>
</gene>
<comment type="caution">
    <text evidence="2">The sequence shown here is derived from an EMBL/GenBank/DDBJ whole genome shotgun (WGS) entry which is preliminary data.</text>
</comment>
<dbReference type="Pfam" id="PF00753">
    <property type="entry name" value="Lactamase_B"/>
    <property type="match status" value="1"/>
</dbReference>
<dbReference type="EMBL" id="JADBEC010000002">
    <property type="protein sequence ID" value="MBE1508690.1"/>
    <property type="molecule type" value="Genomic_DNA"/>
</dbReference>
<dbReference type="Proteomes" id="UP000620262">
    <property type="component" value="Unassembled WGS sequence"/>
</dbReference>